<evidence type="ECO:0000313" key="2">
    <source>
        <dbReference type="EMBL" id="MBB3158610.1"/>
    </source>
</evidence>
<accession>A0A7W5CJZ6</accession>
<dbReference type="Proteomes" id="UP000543579">
    <property type="component" value="Unassembled WGS sequence"/>
</dbReference>
<keyword evidence="1" id="KW-0812">Transmembrane</keyword>
<reference evidence="2 3" key="1">
    <citation type="submission" date="2020-08" db="EMBL/GenBank/DDBJ databases">
        <title>Genomic Encyclopedia of Type Strains, Phase III (KMG-III): the genomes of soil and plant-associated and newly described type strains.</title>
        <authorList>
            <person name="Whitman W."/>
        </authorList>
    </citation>
    <scope>NUCLEOTIDE SEQUENCE [LARGE SCALE GENOMIC DNA]</scope>
    <source>
        <strain evidence="2 3">CECT 8356</strain>
    </source>
</reference>
<feature type="transmembrane region" description="Helical" evidence="1">
    <location>
        <begin position="27"/>
        <end position="48"/>
    </location>
</feature>
<keyword evidence="1" id="KW-0472">Membrane</keyword>
<proteinExistence type="predicted"/>
<gene>
    <name evidence="2" type="ORF">FHS07_002306</name>
</gene>
<dbReference type="RefSeq" id="WP_343054694.1">
    <property type="nucleotide sequence ID" value="NZ_JACHXY010000002.1"/>
</dbReference>
<evidence type="ECO:0008006" key="4">
    <source>
        <dbReference type="Google" id="ProtNLM"/>
    </source>
</evidence>
<dbReference type="InterPro" id="IPR025101">
    <property type="entry name" value="DUF4012"/>
</dbReference>
<dbReference type="Pfam" id="PF13196">
    <property type="entry name" value="DUF4012"/>
    <property type="match status" value="1"/>
</dbReference>
<dbReference type="EMBL" id="JACHXY010000002">
    <property type="protein sequence ID" value="MBB3158610.1"/>
    <property type="molecule type" value="Genomic_DNA"/>
</dbReference>
<name>A0A7W5CJZ6_9MICO</name>
<evidence type="ECO:0000256" key="1">
    <source>
        <dbReference type="SAM" id="Phobius"/>
    </source>
</evidence>
<protein>
    <recommendedName>
        <fullName evidence="4">Peptide synthetase</fullName>
    </recommendedName>
</protein>
<keyword evidence="1" id="KW-1133">Transmembrane helix</keyword>
<dbReference type="AlphaFoldDB" id="A0A7W5CJZ6"/>
<evidence type="ECO:0000313" key="3">
    <source>
        <dbReference type="Proteomes" id="UP000543579"/>
    </source>
</evidence>
<sequence>MRRTNATSSGDVREQAPRSPLQRAGRVAVWVVGGLLILTVAIAAWVGVRGALAYQHLSAMRSLAPTAAASVTSDPDQATPVLEQLAAEANAAHDLTSDPVWALAEGTPWIGPQLAAFATIASASDRVFADSLLPLATAARDISLDDLRPRDGRLDTTALTTLAVPAQSAAAAATGAAADIDAIDPTPLVGAVATALDQARGTFDTAASAVDALRRATELLPSMLGEDGPRTYLLLVQNNAEWRSLGGVSGTAIELSADHGALSLVDTHSATALSRGISGPVVELPSDVQKIYETRPARYFHNLTQIPSFPTDGPLAREMYRQQTGREVDGVMAVDPVVLSYLLEATGPVALPDGESLTRENAVRLLLDDTYRRYADPAAQDAFFAGATGAVFEALREGRGSTPGLIAALARGVEERRVLVWAADPTEQATIEGTTLAGQLPATDGRTARFGVYLNDGTGSKMSYYIAPKAELGWGSCRTSSAASARDVTLTLTLSNTAPADAAISLPAYVTGNGVYGTAPGAATVVTDVYLPEGWAPVATSTSSGTEFTRSTLEGREVLTVGATVAPQATAQIEITATAVSTATDAEALLTPTADSTLSPTVRAACAGATGAVLQ</sequence>
<organism evidence="2 3">
    <name type="scientific">Microbacterium proteolyticum</name>
    <dbReference type="NCBI Taxonomy" id="1572644"/>
    <lineage>
        <taxon>Bacteria</taxon>
        <taxon>Bacillati</taxon>
        <taxon>Actinomycetota</taxon>
        <taxon>Actinomycetes</taxon>
        <taxon>Micrococcales</taxon>
        <taxon>Microbacteriaceae</taxon>
        <taxon>Microbacterium</taxon>
    </lineage>
</organism>
<comment type="caution">
    <text evidence="2">The sequence shown here is derived from an EMBL/GenBank/DDBJ whole genome shotgun (WGS) entry which is preliminary data.</text>
</comment>